<accession>A0A0S3AJQ3</accession>
<dbReference type="SMART" id="SM00448">
    <property type="entry name" value="REC"/>
    <property type="match status" value="1"/>
</dbReference>
<dbReference type="EMBL" id="FOFX01000045">
    <property type="protein sequence ID" value="SEQ38447.1"/>
    <property type="molecule type" value="Genomic_DNA"/>
</dbReference>
<dbReference type="Pfam" id="PF00072">
    <property type="entry name" value="Response_reg"/>
    <property type="match status" value="1"/>
</dbReference>
<evidence type="ECO:0000256" key="6">
    <source>
        <dbReference type="PROSITE-ProRule" id="PRU00169"/>
    </source>
</evidence>
<dbReference type="InterPro" id="IPR016032">
    <property type="entry name" value="Sig_transdc_resp-reg_C-effctor"/>
</dbReference>
<dbReference type="PRINTS" id="PR00038">
    <property type="entry name" value="HTHLUXR"/>
</dbReference>
<dbReference type="SUPFAM" id="SSF52172">
    <property type="entry name" value="CheY-like"/>
    <property type="match status" value="1"/>
</dbReference>
<organism evidence="10 12">
    <name type="scientific">Nitrosomonas ureae</name>
    <dbReference type="NCBI Taxonomy" id="44577"/>
    <lineage>
        <taxon>Bacteria</taxon>
        <taxon>Pseudomonadati</taxon>
        <taxon>Pseudomonadota</taxon>
        <taxon>Betaproteobacteria</taxon>
        <taxon>Nitrosomonadales</taxon>
        <taxon>Nitrosomonadaceae</taxon>
        <taxon>Nitrosomonas</taxon>
    </lineage>
</organism>
<evidence type="ECO:0000256" key="1">
    <source>
        <dbReference type="ARBA" id="ARBA00022553"/>
    </source>
</evidence>
<keyword evidence="13" id="KW-1185">Reference proteome</keyword>
<keyword evidence="3" id="KW-0805">Transcription regulation</keyword>
<feature type="domain" description="Response regulatory" evidence="8">
    <location>
        <begin position="7"/>
        <end position="121"/>
    </location>
</feature>
<dbReference type="Proteomes" id="UP000181998">
    <property type="component" value="Unassembled WGS sequence"/>
</dbReference>
<dbReference type="OrthoDB" id="9802186at2"/>
<dbReference type="Proteomes" id="UP000219335">
    <property type="component" value="Unassembled WGS sequence"/>
</dbReference>
<feature type="domain" description="HTH luxR-type" evidence="7">
    <location>
        <begin position="137"/>
        <end position="202"/>
    </location>
</feature>
<dbReference type="CDD" id="cd17537">
    <property type="entry name" value="REC_FixJ"/>
    <property type="match status" value="1"/>
</dbReference>
<dbReference type="Gene3D" id="3.40.50.2300">
    <property type="match status" value="1"/>
</dbReference>
<keyword evidence="4" id="KW-0238">DNA-binding</keyword>
<keyword evidence="5" id="KW-0804">Transcription</keyword>
<reference evidence="13" key="2">
    <citation type="submission" date="2016-10" db="EMBL/GenBank/DDBJ databases">
        <authorList>
            <person name="Varghese N."/>
            <person name="Submissions S."/>
        </authorList>
    </citation>
    <scope>NUCLEOTIDE SEQUENCE [LARGE SCALE GENOMIC DNA]</scope>
    <source>
        <strain evidence="13">Nm10</strain>
    </source>
</reference>
<dbReference type="AlphaFoldDB" id="A0A0S3AJQ3"/>
<dbReference type="STRING" id="44577.ATY38_09375"/>
<dbReference type="InterPro" id="IPR011006">
    <property type="entry name" value="CheY-like_superfamily"/>
</dbReference>
<dbReference type="PROSITE" id="PS50110">
    <property type="entry name" value="RESPONSE_REGULATORY"/>
    <property type="match status" value="1"/>
</dbReference>
<dbReference type="Pfam" id="PF00196">
    <property type="entry name" value="GerE"/>
    <property type="match status" value="1"/>
</dbReference>
<evidence type="ECO:0000313" key="11">
    <source>
        <dbReference type="EMBL" id="SOD21088.1"/>
    </source>
</evidence>
<dbReference type="PANTHER" id="PTHR44688">
    <property type="entry name" value="DNA-BINDING TRANSCRIPTIONAL ACTIVATOR DEVR_DOSR"/>
    <property type="match status" value="1"/>
</dbReference>
<evidence type="ECO:0000313" key="10">
    <source>
        <dbReference type="EMBL" id="SEQ38447.1"/>
    </source>
</evidence>
<dbReference type="GO" id="GO:0000160">
    <property type="term" value="P:phosphorelay signal transduction system"/>
    <property type="evidence" value="ECO:0007669"/>
    <property type="project" value="UniProtKB-KW"/>
</dbReference>
<gene>
    <name evidence="9" type="ORF">SAMN05216406_12421</name>
    <name evidence="10" type="ORF">SAMN05421510_10459</name>
    <name evidence="11" type="ORF">SAMN06297164_3172</name>
</gene>
<dbReference type="InterPro" id="IPR036388">
    <property type="entry name" value="WH-like_DNA-bd_sf"/>
</dbReference>
<dbReference type="CDD" id="cd06170">
    <property type="entry name" value="LuxR_C_like"/>
    <property type="match status" value="1"/>
</dbReference>
<dbReference type="EMBL" id="OCMU01000002">
    <property type="protein sequence ID" value="SOD21088.1"/>
    <property type="molecule type" value="Genomic_DNA"/>
</dbReference>
<dbReference type="GO" id="GO:0003677">
    <property type="term" value="F:DNA binding"/>
    <property type="evidence" value="ECO:0007669"/>
    <property type="project" value="UniProtKB-KW"/>
</dbReference>
<name>A0A0S3AJQ3_9PROT</name>
<dbReference type="PROSITE" id="PS50043">
    <property type="entry name" value="HTH_LUXR_2"/>
    <property type="match status" value="1"/>
</dbReference>
<evidence type="ECO:0000256" key="2">
    <source>
        <dbReference type="ARBA" id="ARBA00023012"/>
    </source>
</evidence>
<dbReference type="EMBL" id="FNLN01000024">
    <property type="protein sequence ID" value="SDU10352.1"/>
    <property type="molecule type" value="Genomic_DNA"/>
</dbReference>
<evidence type="ECO:0000259" key="7">
    <source>
        <dbReference type="PROSITE" id="PS50043"/>
    </source>
</evidence>
<dbReference type="FunFam" id="3.40.50.2300:FF:000018">
    <property type="entry name" value="DNA-binding transcriptional regulator NtrC"/>
    <property type="match status" value="1"/>
</dbReference>
<reference evidence="10 12" key="1">
    <citation type="submission" date="2016-10" db="EMBL/GenBank/DDBJ databases">
        <authorList>
            <person name="de Groot N.N."/>
        </authorList>
    </citation>
    <scope>NUCLEOTIDE SEQUENCE [LARGE SCALE GENOMIC DNA]</scope>
    <source>
        <strain evidence="9">Nm10</strain>
        <strain evidence="10 12">Nm9</strain>
    </source>
</reference>
<dbReference type="SMART" id="SM00421">
    <property type="entry name" value="HTH_LUXR"/>
    <property type="match status" value="1"/>
</dbReference>
<proteinExistence type="predicted"/>
<dbReference type="GO" id="GO:0006355">
    <property type="term" value="P:regulation of DNA-templated transcription"/>
    <property type="evidence" value="ECO:0007669"/>
    <property type="project" value="InterPro"/>
</dbReference>
<sequence>MIMHEPTVFIVDDDAAVRDSLMLMIEQAGIRVQAFANADTFLSAYHPDFFGCIIIDVKMPGMDGLRLQEELTWRKIALPVIFLTGHGDIPMSVRAIKGGAVDFLTKPVIREKLLVCVRAAFAEAKKRISDIARNKEMISCLIKLTGREREVMTLAVQGHTNKEIASCLGISHRTVEIHKSKIMQKTGASNLLDLARIVRESDAGE</sequence>
<evidence type="ECO:0000256" key="3">
    <source>
        <dbReference type="ARBA" id="ARBA00023015"/>
    </source>
</evidence>
<reference evidence="11" key="3">
    <citation type="submission" date="2017-09" db="EMBL/GenBank/DDBJ databases">
        <authorList>
            <person name="Ehlers B."/>
            <person name="Leendertz F.H."/>
        </authorList>
    </citation>
    <scope>NUCLEOTIDE SEQUENCE [LARGE SCALE GENOMIC DNA]</scope>
    <source>
        <strain evidence="11">Nm42</strain>
    </source>
</reference>
<keyword evidence="2" id="KW-0902">Two-component regulatory system</keyword>
<keyword evidence="1 6" id="KW-0597">Phosphoprotein</keyword>
<dbReference type="Gene3D" id="1.10.10.10">
    <property type="entry name" value="Winged helix-like DNA-binding domain superfamily/Winged helix DNA-binding domain"/>
    <property type="match status" value="1"/>
</dbReference>
<dbReference type="SUPFAM" id="SSF46894">
    <property type="entry name" value="C-terminal effector domain of the bipartite response regulators"/>
    <property type="match status" value="1"/>
</dbReference>
<dbReference type="KEGG" id="nur:ATY38_09375"/>
<evidence type="ECO:0000313" key="9">
    <source>
        <dbReference type="EMBL" id="SDU10352.1"/>
    </source>
</evidence>
<evidence type="ECO:0000313" key="12">
    <source>
        <dbReference type="Proteomes" id="UP000181998"/>
    </source>
</evidence>
<evidence type="ECO:0000256" key="5">
    <source>
        <dbReference type="ARBA" id="ARBA00023163"/>
    </source>
</evidence>
<protein>
    <submittedName>
        <fullName evidence="10">Two component transcriptional regulator, LuxR family</fullName>
    </submittedName>
</protein>
<dbReference type="InterPro" id="IPR000792">
    <property type="entry name" value="Tscrpt_reg_LuxR_C"/>
</dbReference>
<evidence type="ECO:0000256" key="4">
    <source>
        <dbReference type="ARBA" id="ARBA00023125"/>
    </source>
</evidence>
<dbReference type="PANTHER" id="PTHR44688:SF16">
    <property type="entry name" value="DNA-BINDING TRANSCRIPTIONAL ACTIVATOR DEVR_DOSR"/>
    <property type="match status" value="1"/>
</dbReference>
<dbReference type="InterPro" id="IPR001789">
    <property type="entry name" value="Sig_transdc_resp-reg_receiver"/>
</dbReference>
<dbReference type="Proteomes" id="UP000182882">
    <property type="component" value="Unassembled WGS sequence"/>
</dbReference>
<evidence type="ECO:0000313" key="13">
    <source>
        <dbReference type="Proteomes" id="UP000182882"/>
    </source>
</evidence>
<feature type="modified residue" description="4-aspartylphosphate" evidence="6">
    <location>
        <position position="56"/>
    </location>
</feature>
<evidence type="ECO:0000259" key="8">
    <source>
        <dbReference type="PROSITE" id="PS50110"/>
    </source>
</evidence>